<dbReference type="AlphaFoldDB" id="A0A0J6VY86"/>
<dbReference type="Proteomes" id="UP000036449">
    <property type="component" value="Unassembled WGS sequence"/>
</dbReference>
<keyword evidence="1" id="KW-0812">Transmembrane</keyword>
<feature type="transmembrane region" description="Helical" evidence="1">
    <location>
        <begin position="75"/>
        <end position="95"/>
    </location>
</feature>
<name>A0A0J6VY86_9HYPH</name>
<keyword evidence="1" id="KW-1133">Transmembrane helix</keyword>
<accession>A0A0J6VY86</accession>
<dbReference type="EMBL" id="LABZ01000022">
    <property type="protein sequence ID" value="KMO44301.1"/>
    <property type="molecule type" value="Genomic_DNA"/>
</dbReference>
<reference evidence="2 3" key="1">
    <citation type="submission" date="2015-03" db="EMBL/GenBank/DDBJ databases">
        <title>Genome sequencing of Methylobacterium tarhaniae DSM 25844.</title>
        <authorList>
            <person name="Chaudhry V."/>
            <person name="Patil P.B."/>
        </authorList>
    </citation>
    <scope>NUCLEOTIDE SEQUENCE [LARGE SCALE GENOMIC DNA]</scope>
    <source>
        <strain evidence="2 3">DSM 25844</strain>
    </source>
</reference>
<evidence type="ECO:0000256" key="1">
    <source>
        <dbReference type="SAM" id="Phobius"/>
    </source>
</evidence>
<protein>
    <submittedName>
        <fullName evidence="2">Uncharacterized protein</fullName>
    </submittedName>
</protein>
<dbReference type="PATRIC" id="fig|1187852.3.peg.3172"/>
<gene>
    <name evidence="2" type="ORF">VQ03_03955</name>
</gene>
<sequence>MLPDGDEGVCDLRTMSPNRRTLIGLMTLLEKHDGPSQLDPYAGSAAVLFPFHQVTFYASVRTERRPRLSRPCEQIADTLILIGLVTITCIALLLADDMI</sequence>
<keyword evidence="3" id="KW-1185">Reference proteome</keyword>
<evidence type="ECO:0000313" key="3">
    <source>
        <dbReference type="Proteomes" id="UP000036449"/>
    </source>
</evidence>
<keyword evidence="1" id="KW-0472">Membrane</keyword>
<comment type="caution">
    <text evidence="2">The sequence shown here is derived from an EMBL/GenBank/DDBJ whole genome shotgun (WGS) entry which is preliminary data.</text>
</comment>
<evidence type="ECO:0000313" key="2">
    <source>
        <dbReference type="EMBL" id="KMO44301.1"/>
    </source>
</evidence>
<organism evidence="2 3">
    <name type="scientific">Methylobacterium tarhaniae</name>
    <dbReference type="NCBI Taxonomy" id="1187852"/>
    <lineage>
        <taxon>Bacteria</taxon>
        <taxon>Pseudomonadati</taxon>
        <taxon>Pseudomonadota</taxon>
        <taxon>Alphaproteobacteria</taxon>
        <taxon>Hyphomicrobiales</taxon>
        <taxon>Methylobacteriaceae</taxon>
        <taxon>Methylobacterium</taxon>
    </lineage>
</organism>
<proteinExistence type="predicted"/>